<dbReference type="SUPFAM" id="SSF46785">
    <property type="entry name" value="Winged helix' DNA-binding domain"/>
    <property type="match status" value="1"/>
</dbReference>
<dbReference type="STRING" id="216463.VC81_02535"/>
<evidence type="ECO:0000259" key="1">
    <source>
        <dbReference type="Pfam" id="PF03551"/>
    </source>
</evidence>
<dbReference type="Gene3D" id="1.10.10.10">
    <property type="entry name" value="Winged helix-like DNA-binding domain superfamily/Winged helix DNA-binding domain"/>
    <property type="match status" value="1"/>
</dbReference>
<name>A0A0F3RTZ7_9LACO</name>
<dbReference type="AlphaFoldDB" id="A0A0F3RTZ7"/>
<comment type="caution">
    <text evidence="2">The sequence shown here is derived from an EMBL/GenBank/DDBJ whole genome shotgun (WGS) entry which is preliminary data.</text>
</comment>
<dbReference type="InterPro" id="IPR005149">
    <property type="entry name" value="Tscrpt_reg_PadR_N"/>
</dbReference>
<dbReference type="OrthoDB" id="1903418at2"/>
<dbReference type="Pfam" id="PF03551">
    <property type="entry name" value="PadR"/>
    <property type="match status" value="1"/>
</dbReference>
<organism evidence="2 3">
    <name type="scientific">Levilactobacillus spicheri</name>
    <dbReference type="NCBI Taxonomy" id="216463"/>
    <lineage>
        <taxon>Bacteria</taxon>
        <taxon>Bacillati</taxon>
        <taxon>Bacillota</taxon>
        <taxon>Bacilli</taxon>
        <taxon>Lactobacillales</taxon>
        <taxon>Lactobacillaceae</taxon>
        <taxon>Levilactobacillus</taxon>
    </lineage>
</organism>
<proteinExistence type="predicted"/>
<protein>
    <recommendedName>
        <fullName evidence="1">Transcription regulator PadR N-terminal domain-containing protein</fullName>
    </recommendedName>
</protein>
<sequence>MIPFLILGLLQQGVGSYGYELLTYMRTHHFDYVIHYTKGSFYYNLTQLAHKGLIQQLPAATADAKETRYQITAAGVADFRRAFARFGQVNDPTPMALYAVLLFADQAPDLLPKLLRGQIAATEKKIALTETSLRETPDLPNHFSQILTNTVAHHRANLIWYQELLATYTD</sequence>
<dbReference type="RefSeq" id="WP_045806586.1">
    <property type="nucleotide sequence ID" value="NZ_JZCR01000006.1"/>
</dbReference>
<dbReference type="Proteomes" id="UP000033491">
    <property type="component" value="Unassembled WGS sequence"/>
</dbReference>
<reference evidence="2 3" key="1">
    <citation type="submission" date="2015-03" db="EMBL/GenBank/DDBJ databases">
        <authorList>
            <person name="Zheng J."/>
            <person name="Ganezle M."/>
        </authorList>
    </citation>
    <scope>NUCLEOTIDE SEQUENCE [LARGE SCALE GENOMIC DNA]</scope>
    <source>
        <strain evidence="2 3">LP38</strain>
    </source>
</reference>
<feature type="domain" description="Transcription regulator PadR N-terminal" evidence="1">
    <location>
        <begin position="6"/>
        <end position="79"/>
    </location>
</feature>
<dbReference type="EMBL" id="JZCR01000006">
    <property type="protein sequence ID" value="KJW13360.1"/>
    <property type="molecule type" value="Genomic_DNA"/>
</dbReference>
<evidence type="ECO:0000313" key="2">
    <source>
        <dbReference type="EMBL" id="KJW13360.1"/>
    </source>
</evidence>
<evidence type="ECO:0000313" key="3">
    <source>
        <dbReference type="Proteomes" id="UP000033491"/>
    </source>
</evidence>
<gene>
    <name evidence="2" type="ORF">VC81_02535</name>
</gene>
<accession>A0A0F3RTZ7</accession>
<dbReference type="InterPro" id="IPR036390">
    <property type="entry name" value="WH_DNA-bd_sf"/>
</dbReference>
<dbReference type="InterPro" id="IPR036388">
    <property type="entry name" value="WH-like_DNA-bd_sf"/>
</dbReference>
<dbReference type="PATRIC" id="fig|216463.3.peg.2322"/>